<comment type="subcellular location">
    <subcellularLocation>
        <location evidence="1">Cell membrane</location>
        <topology evidence="1">Multi-pass membrane protein</topology>
    </subcellularLocation>
</comment>
<name>A0A645AZQ3_9ZZZZ</name>
<feature type="transmembrane region" description="Helical" evidence="6">
    <location>
        <begin position="102"/>
        <end position="121"/>
    </location>
</feature>
<feature type="transmembrane region" description="Helical" evidence="6">
    <location>
        <begin position="224"/>
        <end position="249"/>
    </location>
</feature>
<accession>A0A645AZQ3</accession>
<evidence type="ECO:0000256" key="2">
    <source>
        <dbReference type="ARBA" id="ARBA00022475"/>
    </source>
</evidence>
<feature type="transmembrane region" description="Helical" evidence="6">
    <location>
        <begin position="141"/>
        <end position="158"/>
    </location>
</feature>
<dbReference type="GO" id="GO:0015658">
    <property type="term" value="F:branched-chain amino acid transmembrane transporter activity"/>
    <property type="evidence" value="ECO:0007669"/>
    <property type="project" value="InterPro"/>
</dbReference>
<dbReference type="PANTHER" id="PTHR30482:SF10">
    <property type="entry name" value="HIGH-AFFINITY BRANCHED-CHAIN AMINO ACID TRANSPORT PROTEIN BRAE"/>
    <property type="match status" value="1"/>
</dbReference>
<keyword evidence="4 6" id="KW-1133">Transmembrane helix</keyword>
<dbReference type="GO" id="GO:0005886">
    <property type="term" value="C:plasma membrane"/>
    <property type="evidence" value="ECO:0007669"/>
    <property type="project" value="UniProtKB-SubCell"/>
</dbReference>
<keyword evidence="3 6" id="KW-0812">Transmembrane</keyword>
<dbReference type="InterPro" id="IPR001851">
    <property type="entry name" value="ABC_transp_permease"/>
</dbReference>
<protein>
    <recommendedName>
        <fullName evidence="8">High-affinity branched-chain amino acid transport system permease protein LivH</fullName>
    </recommendedName>
</protein>
<evidence type="ECO:0000313" key="7">
    <source>
        <dbReference type="EMBL" id="MPM58268.1"/>
    </source>
</evidence>
<gene>
    <name evidence="7" type="ORF">SDC9_105099</name>
</gene>
<evidence type="ECO:0000256" key="6">
    <source>
        <dbReference type="SAM" id="Phobius"/>
    </source>
</evidence>
<feature type="transmembrane region" description="Helical" evidence="6">
    <location>
        <begin position="261"/>
        <end position="279"/>
    </location>
</feature>
<feature type="transmembrane region" description="Helical" evidence="6">
    <location>
        <begin position="69"/>
        <end position="90"/>
    </location>
</feature>
<evidence type="ECO:0000256" key="4">
    <source>
        <dbReference type="ARBA" id="ARBA00022989"/>
    </source>
</evidence>
<dbReference type="Pfam" id="PF02653">
    <property type="entry name" value="BPD_transp_2"/>
    <property type="match status" value="1"/>
</dbReference>
<organism evidence="7">
    <name type="scientific">bioreactor metagenome</name>
    <dbReference type="NCBI Taxonomy" id="1076179"/>
    <lineage>
        <taxon>unclassified sequences</taxon>
        <taxon>metagenomes</taxon>
        <taxon>ecological metagenomes</taxon>
    </lineage>
</organism>
<comment type="caution">
    <text evidence="7">The sequence shown here is derived from an EMBL/GenBank/DDBJ whole genome shotgun (WGS) entry which is preliminary data.</text>
</comment>
<proteinExistence type="predicted"/>
<dbReference type="InterPro" id="IPR043428">
    <property type="entry name" value="LivM-like"/>
</dbReference>
<sequence length="292" mass="31907">MHSLIQSGLVSRHIQSLSVPIGLNMILALSLFLLVGMLGELSLGHAGFMSIGAYAGGLFSKAMVQVIPVWIRFPLALCVGALVAALLALLLSVPVFRLKGDYLAIVTLAFGEIVRSLVINLPFTGGAAGLKGIPKDTSFSFLYWIVVFTIWLTMWIYSSKIGLEWRAIRDNAIAAEACGIPVISRKRTAFVVAASLAGVAGVLYSHHYSILTAEVFGFNRSIEVLVMVVLGGLESAIATAVSAFFLTIAPEMLRFLNQYRMLIYSLVLIIVMIGRNTQWENPKWFQQRRENA</sequence>
<keyword evidence="2" id="KW-1003">Cell membrane</keyword>
<feature type="transmembrane region" description="Helical" evidence="6">
    <location>
        <begin position="188"/>
        <end position="204"/>
    </location>
</feature>
<reference evidence="7" key="1">
    <citation type="submission" date="2019-08" db="EMBL/GenBank/DDBJ databases">
        <authorList>
            <person name="Kucharzyk K."/>
            <person name="Murdoch R.W."/>
            <person name="Higgins S."/>
            <person name="Loffler F."/>
        </authorList>
    </citation>
    <scope>NUCLEOTIDE SEQUENCE</scope>
</reference>
<evidence type="ECO:0000256" key="3">
    <source>
        <dbReference type="ARBA" id="ARBA00022692"/>
    </source>
</evidence>
<evidence type="ECO:0000256" key="5">
    <source>
        <dbReference type="ARBA" id="ARBA00023136"/>
    </source>
</evidence>
<evidence type="ECO:0008006" key="8">
    <source>
        <dbReference type="Google" id="ProtNLM"/>
    </source>
</evidence>
<dbReference type="PANTHER" id="PTHR30482">
    <property type="entry name" value="HIGH-AFFINITY BRANCHED-CHAIN AMINO ACID TRANSPORT SYSTEM PERMEASE"/>
    <property type="match status" value="1"/>
</dbReference>
<evidence type="ECO:0000256" key="1">
    <source>
        <dbReference type="ARBA" id="ARBA00004651"/>
    </source>
</evidence>
<dbReference type="CDD" id="cd06581">
    <property type="entry name" value="TM_PBP1_LivM_like"/>
    <property type="match status" value="1"/>
</dbReference>
<dbReference type="EMBL" id="VSSQ01016677">
    <property type="protein sequence ID" value="MPM58268.1"/>
    <property type="molecule type" value="Genomic_DNA"/>
</dbReference>
<keyword evidence="5 6" id="KW-0472">Membrane</keyword>
<dbReference type="AlphaFoldDB" id="A0A645AZQ3"/>
<feature type="transmembrane region" description="Helical" evidence="6">
    <location>
        <begin position="21"/>
        <end position="39"/>
    </location>
</feature>